<dbReference type="InterPro" id="IPR012347">
    <property type="entry name" value="Ferritin-like"/>
</dbReference>
<dbReference type="CDD" id="cd00907">
    <property type="entry name" value="Bacterioferritin"/>
    <property type="match status" value="1"/>
</dbReference>
<dbReference type="EC" id="1.16.3.1" evidence="8"/>
<keyword evidence="11" id="KW-0560">Oxidoreductase</keyword>
<keyword evidence="4 9" id="KW-0349">Heme</keyword>
<evidence type="ECO:0000259" key="10">
    <source>
        <dbReference type="PROSITE" id="PS50905"/>
    </source>
</evidence>
<comment type="function">
    <text evidence="8">Iron-storage protein, whose ferroxidase center binds Fe(2+), oxidizes it using dioxygen to Fe(3+), and participates in the subsequent Fe(3+) oxide mineral core formation within the central cavity of the BFR protein shell.</text>
</comment>
<dbReference type="InterPro" id="IPR002024">
    <property type="entry name" value="Bacterioferritin"/>
</dbReference>
<dbReference type="InterPro" id="IPR008331">
    <property type="entry name" value="Ferritin_DPS_dom"/>
</dbReference>
<evidence type="ECO:0000256" key="1">
    <source>
        <dbReference type="ARBA" id="ARBA00001970"/>
    </source>
</evidence>
<feature type="domain" description="Ferritin-like diiron" evidence="10">
    <location>
        <begin position="1"/>
        <end position="145"/>
    </location>
</feature>
<evidence type="ECO:0000256" key="5">
    <source>
        <dbReference type="ARBA" id="ARBA00022723"/>
    </source>
</evidence>
<evidence type="ECO:0000256" key="3">
    <source>
        <dbReference type="ARBA" id="ARBA00022434"/>
    </source>
</evidence>
<dbReference type="Gene3D" id="1.20.1260.10">
    <property type="match status" value="1"/>
</dbReference>
<protein>
    <recommendedName>
        <fullName evidence="8 9">Bacterioferritin</fullName>
        <ecNumber evidence="8">1.16.3.1</ecNumber>
    </recommendedName>
</protein>
<keyword evidence="5 8" id="KW-0479">Metal-binding</keyword>
<reference evidence="11 12" key="1">
    <citation type="submission" date="2023-06" db="EMBL/GenBank/DDBJ databases">
        <title>Alteromonas sp. ASW11-36 isolated from intertidal sand.</title>
        <authorList>
            <person name="Li Y."/>
        </authorList>
    </citation>
    <scope>NUCLEOTIDE SEQUENCE [LARGE SCALE GENOMIC DNA]</scope>
    <source>
        <strain evidence="11 12">ASW11-36</strain>
    </source>
</reference>
<gene>
    <name evidence="11" type="primary">bfr</name>
    <name evidence="11" type="ORF">QTP81_09550</name>
</gene>
<evidence type="ECO:0000256" key="7">
    <source>
        <dbReference type="ARBA" id="ARBA00036243"/>
    </source>
</evidence>
<proteinExistence type="inferred from homology"/>
<dbReference type="Pfam" id="PF00210">
    <property type="entry name" value="Ferritin"/>
    <property type="match status" value="1"/>
</dbReference>
<dbReference type="PIRSF" id="PIRSF002560">
    <property type="entry name" value="Bacterioferritin"/>
    <property type="match status" value="1"/>
</dbReference>
<dbReference type="GO" id="GO:0004322">
    <property type="term" value="F:ferroxidase activity"/>
    <property type="evidence" value="ECO:0007669"/>
    <property type="project" value="UniProtKB-EC"/>
</dbReference>
<dbReference type="EMBL" id="JAUCBP010000007">
    <property type="protein sequence ID" value="MDM7860839.1"/>
    <property type="molecule type" value="Genomic_DNA"/>
</dbReference>
<keyword evidence="12" id="KW-1185">Reference proteome</keyword>
<evidence type="ECO:0000256" key="8">
    <source>
        <dbReference type="PIRNR" id="PIRNR002560"/>
    </source>
</evidence>
<name>A0ABT7SXW2_9ALTE</name>
<dbReference type="InterPro" id="IPR009078">
    <property type="entry name" value="Ferritin-like_SF"/>
</dbReference>
<comment type="caution">
    <text evidence="11">The sequence shown here is derived from an EMBL/GenBank/DDBJ whole genome shotgun (WGS) entry which is preliminary data.</text>
</comment>
<evidence type="ECO:0000256" key="9">
    <source>
        <dbReference type="RuleBase" id="RU000623"/>
    </source>
</evidence>
<dbReference type="InterPro" id="IPR009040">
    <property type="entry name" value="Ferritin-like_diiron"/>
</dbReference>
<evidence type="ECO:0000313" key="11">
    <source>
        <dbReference type="EMBL" id="MDM7860839.1"/>
    </source>
</evidence>
<comment type="catalytic activity">
    <reaction evidence="8">
        <text>4 Fe(2+) + O2 + 4 H(+) = 4 Fe(3+) + 2 H2O</text>
        <dbReference type="Rhea" id="RHEA:11148"/>
        <dbReference type="ChEBI" id="CHEBI:15377"/>
        <dbReference type="ChEBI" id="CHEBI:15378"/>
        <dbReference type="ChEBI" id="CHEBI:15379"/>
        <dbReference type="ChEBI" id="CHEBI:29033"/>
        <dbReference type="ChEBI" id="CHEBI:29034"/>
        <dbReference type="EC" id="1.16.3.1"/>
    </reaction>
</comment>
<comment type="cofactor">
    <cofactor evidence="1">
        <name>heme b</name>
        <dbReference type="ChEBI" id="CHEBI:60344"/>
    </cofactor>
</comment>
<dbReference type="SUPFAM" id="SSF47240">
    <property type="entry name" value="Ferritin-like"/>
    <property type="match status" value="1"/>
</dbReference>
<dbReference type="PANTHER" id="PTHR30295:SF0">
    <property type="entry name" value="BACTERIOFERRITIN"/>
    <property type="match status" value="1"/>
</dbReference>
<dbReference type="Proteomes" id="UP001234343">
    <property type="component" value="Unassembled WGS sequence"/>
</dbReference>
<comment type="catalytic activity">
    <reaction evidence="7">
        <text>Fe(2+)(in) = Fe(2+)(out)</text>
        <dbReference type="Rhea" id="RHEA:28486"/>
        <dbReference type="ChEBI" id="CHEBI:29033"/>
    </reaction>
</comment>
<evidence type="ECO:0000256" key="6">
    <source>
        <dbReference type="ARBA" id="ARBA00023004"/>
    </source>
</evidence>
<evidence type="ECO:0000256" key="4">
    <source>
        <dbReference type="ARBA" id="ARBA00022617"/>
    </source>
</evidence>
<dbReference type="PRINTS" id="PR00601">
    <property type="entry name" value="BACFERRITIN"/>
</dbReference>
<evidence type="ECO:0000313" key="12">
    <source>
        <dbReference type="Proteomes" id="UP001234343"/>
    </source>
</evidence>
<organism evidence="11 12">
    <name type="scientific">Alteromonas arenosi</name>
    <dbReference type="NCBI Taxonomy" id="3055817"/>
    <lineage>
        <taxon>Bacteria</taxon>
        <taxon>Pseudomonadati</taxon>
        <taxon>Pseudomonadota</taxon>
        <taxon>Gammaproteobacteria</taxon>
        <taxon>Alteromonadales</taxon>
        <taxon>Alteromonadaceae</taxon>
        <taxon>Alteromonas/Salinimonas group</taxon>
        <taxon>Alteromonas</taxon>
    </lineage>
</organism>
<dbReference type="PANTHER" id="PTHR30295">
    <property type="entry name" value="BACTERIOFERRITIN"/>
    <property type="match status" value="1"/>
</dbReference>
<dbReference type="PROSITE" id="PS00549">
    <property type="entry name" value="BACTERIOFERRITIN"/>
    <property type="match status" value="1"/>
</dbReference>
<dbReference type="PROSITE" id="PS50905">
    <property type="entry name" value="FERRITIN_LIKE"/>
    <property type="match status" value="1"/>
</dbReference>
<comment type="similarity">
    <text evidence="2 8 9">Belongs to the bacterioferritin family.</text>
</comment>
<dbReference type="NCBIfam" id="TIGR00754">
    <property type="entry name" value="bfr"/>
    <property type="match status" value="1"/>
</dbReference>
<keyword evidence="6 8" id="KW-0408">Iron</keyword>
<dbReference type="RefSeq" id="WP_289365123.1">
    <property type="nucleotide sequence ID" value="NZ_JAUCBP010000007.1"/>
</dbReference>
<sequence length="158" mass="18499">MQGNRSVIAVLNEVLTCELTSINQYFLHARMYKNWGLERLNSAAYKKSIKDMKQADALIERILFLEGLPNLQKLGKLYIGEHTPEMLQCDMDFELEQLPLLKRAIALCEEQQDYVSRDILEDILEYEEDYVDWLETQQYQISALGLENYLQTQVEEGE</sequence>
<keyword evidence="3 8" id="KW-0409">Iron storage</keyword>
<accession>A0ABT7SXW2</accession>
<evidence type="ECO:0000256" key="2">
    <source>
        <dbReference type="ARBA" id="ARBA00008093"/>
    </source>
</evidence>